<feature type="compositionally biased region" description="Low complexity" evidence="1">
    <location>
        <begin position="621"/>
        <end position="634"/>
    </location>
</feature>
<feature type="region of interest" description="Disordered" evidence="1">
    <location>
        <begin position="224"/>
        <end position="246"/>
    </location>
</feature>
<proteinExistence type="predicted"/>
<evidence type="ECO:0000313" key="2">
    <source>
        <dbReference type="EMBL" id="CDN40245.1"/>
    </source>
</evidence>
<feature type="region of interest" description="Disordered" evidence="1">
    <location>
        <begin position="320"/>
        <end position="348"/>
    </location>
</feature>
<feature type="region of interest" description="Disordered" evidence="1">
    <location>
        <begin position="394"/>
        <end position="422"/>
    </location>
</feature>
<accession>A0A292IHT9</accession>
<reference evidence="2 3" key="1">
    <citation type="journal article" date="2015" name="Clin. Infect. Dis.">
        <title>Genomic Investigations unmask Mycoplasma amphoriforme, a new respiratory pathogen.</title>
        <authorList>
            <person name="Gillespie S.H."/>
            <person name="Ling C.L."/>
            <person name="Oravcova K."/>
            <person name="Pinheiro M."/>
            <person name="Wells L."/>
            <person name="Bryant J.M."/>
            <person name="McHugh T.D."/>
            <person name="Bebear C."/>
            <person name="Webster D."/>
            <person name="Harris S.R."/>
            <person name="Seth-Smith H.M."/>
            <person name="Thomson N.R."/>
        </authorList>
    </citation>
    <scope>NUCLEOTIDE SEQUENCE [LARGE SCALE GENOMIC DNA]</scope>
    <source>
        <strain evidence="2 3">A39</strain>
    </source>
</reference>
<evidence type="ECO:0000313" key="3">
    <source>
        <dbReference type="Proteomes" id="UP000261764"/>
    </source>
</evidence>
<dbReference type="EMBL" id="HG937516">
    <property type="protein sequence ID" value="CDN40245.1"/>
    <property type="molecule type" value="Genomic_DNA"/>
</dbReference>
<dbReference type="KEGG" id="mamp:MAMA39_01210"/>
<dbReference type="RefSeq" id="WP_343251587.1">
    <property type="nucleotide sequence ID" value="NZ_HG937516.1"/>
</dbReference>
<feature type="region of interest" description="Disordered" evidence="1">
    <location>
        <begin position="437"/>
        <end position="467"/>
    </location>
</feature>
<sequence length="1478" mass="170315">MLPKLQKKLNKLKTVNARKFPNYDINYAYDRKSLKLYTLVQNQQTGVVVSIKNLKPLPKKIMVNLLDENDEPFEFKPRIVGLEVIDSNGTTVVLAYDHDTQQFINPETGEPVDSNNYRQIDGSVLEPLPPRFSQKNTGGVNQTQSISHEANHQDTEILETASNLQEQLEQELENNEFALQNNPQNIAVEFDQQNGSYDQFQNEGNYDETNAYQYNKDQQIIAPNYYPDQGQDYSSLGSEPQSYNQQNYPYQNEYSANKEYNTGQVDHNQNQQISQNYYNNISQGYPAENQQIVQDYFANNAQDYQNLGPNAAQQKDISQPIANSHGNSSENYPNSIQQTQPVDSQSDANLNQETDQNYYTYTNQVYTGENQEITQNYYASNQQNYQNLISGADQQNISQNPDSHLDAAKNYPDNYYQTQPVDSQSDANLNQEANQNYYDNFNPVRPDENQQISQNYYNNSPQNSTPETVQQEVNQVIPDSYSENYPDNFHETQSVDPQFNTDLNQNLNNSFSDTNQGYTGENEQVAQNYQNVAPVATQQEIPDTNVNASNNYPDNLYQTQSTEGQFNTDSNQQSTNPYGDLNQGYTEENQQVAQNYYADYSTNHQSITSDETQQETSQAISNSYANNSENYSDNLGQTQSDDPQLHADASQGYAEENQQVIQNYYDNYTQDYYQNLTAEAGQQNIDGTILDNHAGQTNNYLNATQQIEQPTSSNNQNLTSEQVEQIPEEANTDSTQYYYYPNSPQSEQDANGNNLYEIKTNDEVISAQENNISNQPNKIAEQIPTYDHFETKNTSYAPDSINSISISEPNPKTVVNNTYSSVSEPSQLNQTQHQETPNHEPIFKTEFEPSTPFASLASGINNGFSMKSESTYENSFIDEKKSAQINVDNSSLATTEPMVEQEIIIAEPIRLSPNFEYKPESIANKTKHQSAITQKSIFSEIEDTTVPTVKFVSAPKKEQTSNTFNPLNDKQKRQEELLVQTKDHELYTLVEETTNNVEFIIKPNVRPKEKQNVPDDQLFRLEKLEKEIRKCQDQLNENAQTKEPLANNIQLEEQKNKSVDQNKQENESIMQLVEEKEPIFDRKNNVLTKNILEQPSFKTQRSLQETTSRVMNTNVNLNQNDQIKHNELKTTDIFTKKSGVKQYSKTLKADDIFTHKQPTLQAKTGANQLEYRLNASRIFTNKKQVDPQINITKPKILVKPEVAVYPQAAYASPQTPTYDQKTANIIKVPFANPIDANEPQLPRLTMNRLNSYERAWLQEQEMRDRYQRQQLINERKNYNESYRPKFNKPQDEPKVYEQWPSRHRTLKTFNDEITNKRYTTTYRYPHKAQEISRSYRHLEETKCQPSIQDVITKRPSYNYTLSSFLSTVRYPYSRRLPSSKMTPIGFGLYRNINRTKTLDYNHPSREIESLSYNGEGIHYNLPIRTIRPLIMIKKYRRDDSPLAIKTRTVPRYYQPGLSVQIPRQTLVHRINSPYHSVN</sequence>
<organism evidence="2 3">
    <name type="scientific">Mycoplasma amphoriforme A39</name>
    <dbReference type="NCBI Taxonomy" id="572419"/>
    <lineage>
        <taxon>Bacteria</taxon>
        <taxon>Bacillati</taxon>
        <taxon>Mycoplasmatota</taxon>
        <taxon>Mollicutes</taxon>
        <taxon>Mycoplasmataceae</taxon>
        <taxon>Mycoplasma</taxon>
    </lineage>
</organism>
<gene>
    <name evidence="2" type="ORF">MAMA39_01210</name>
</gene>
<evidence type="ECO:0000256" key="1">
    <source>
        <dbReference type="SAM" id="MobiDB-lite"/>
    </source>
</evidence>
<protein>
    <submittedName>
        <fullName evidence="2">Uncharacterized protein</fullName>
    </submittedName>
</protein>
<dbReference type="Proteomes" id="UP000261764">
    <property type="component" value="Chromosome I"/>
</dbReference>
<feature type="compositionally biased region" description="Polar residues" evidence="1">
    <location>
        <begin position="606"/>
        <end position="620"/>
    </location>
</feature>
<feature type="region of interest" description="Disordered" evidence="1">
    <location>
        <begin position="606"/>
        <end position="646"/>
    </location>
</feature>
<keyword evidence="3" id="KW-1185">Reference proteome</keyword>
<name>A0A292IHT9_9MOLU</name>
<feature type="region of interest" description="Disordered" evidence="1">
    <location>
        <begin position="540"/>
        <end position="583"/>
    </location>
</feature>
<feature type="compositionally biased region" description="Low complexity" evidence="1">
    <location>
        <begin position="449"/>
        <end position="464"/>
    </location>
</feature>